<dbReference type="EMBL" id="JBHMDM010000001">
    <property type="protein sequence ID" value="MFB9375952.1"/>
    <property type="molecule type" value="Genomic_DNA"/>
</dbReference>
<feature type="transmembrane region" description="Helical" evidence="1">
    <location>
        <begin position="274"/>
        <end position="293"/>
    </location>
</feature>
<feature type="transmembrane region" description="Helical" evidence="1">
    <location>
        <begin position="198"/>
        <end position="220"/>
    </location>
</feature>
<feature type="transmembrane region" description="Helical" evidence="1">
    <location>
        <begin position="160"/>
        <end position="178"/>
    </location>
</feature>
<comment type="caution">
    <text evidence="3">The sequence shown here is derived from an EMBL/GenBank/DDBJ whole genome shotgun (WGS) entry which is preliminary data.</text>
</comment>
<feature type="transmembrane region" description="Helical" evidence="1">
    <location>
        <begin position="20"/>
        <end position="40"/>
    </location>
</feature>
<dbReference type="InterPro" id="IPR003675">
    <property type="entry name" value="Rce1/LyrA-like_dom"/>
</dbReference>
<sequence length="307" mass="34067">MDTHAAPPPHDVDVPAPPRWSIGLLPALLVVSAAPLFFYVRLEWPPARWIGIATIAAGLLLAHLWRDRLTAERRAAGVDDSRFPRPPSLLRDLSLVALGLLIVSTTALKAGLSDLDMVRFTVVLGSAVAVPYLVSRFVYRDRAIGFPWRGGSRWSRLQKAWLVAALVLGWLLLPTYFITTGVYLNWPHVTTTDLMVRLGIGVSAVGIWDELFFVCTCFALLRRHFPFPAANLLQAVVFASFLWELGYQAWGPAFTFPFALVQAAIFVRTRSLGYVVCVHLLFDLVVWGVMVHAHNPGLLDAFFLVSP</sequence>
<evidence type="ECO:0000256" key="1">
    <source>
        <dbReference type="SAM" id="Phobius"/>
    </source>
</evidence>
<evidence type="ECO:0000313" key="3">
    <source>
        <dbReference type="EMBL" id="MFB9375952.1"/>
    </source>
</evidence>
<keyword evidence="1" id="KW-0472">Membrane</keyword>
<evidence type="ECO:0000259" key="2">
    <source>
        <dbReference type="Pfam" id="PF02517"/>
    </source>
</evidence>
<keyword evidence="1" id="KW-0812">Transmembrane</keyword>
<feature type="transmembrane region" description="Helical" evidence="1">
    <location>
        <begin position="46"/>
        <end position="65"/>
    </location>
</feature>
<dbReference type="RefSeq" id="WP_380139635.1">
    <property type="nucleotide sequence ID" value="NZ_JBHLUI010000012.1"/>
</dbReference>
<feature type="transmembrane region" description="Helical" evidence="1">
    <location>
        <begin position="118"/>
        <end position="139"/>
    </location>
</feature>
<dbReference type="Proteomes" id="UP001589748">
    <property type="component" value="Unassembled WGS sequence"/>
</dbReference>
<evidence type="ECO:0000313" key="4">
    <source>
        <dbReference type="Proteomes" id="UP001589748"/>
    </source>
</evidence>
<reference evidence="3 4" key="1">
    <citation type="submission" date="2024-09" db="EMBL/GenBank/DDBJ databases">
        <authorList>
            <person name="Sun Q."/>
            <person name="Mori K."/>
        </authorList>
    </citation>
    <scope>NUCLEOTIDE SEQUENCE [LARGE SCALE GENOMIC DNA]</scope>
    <source>
        <strain evidence="3 4">TISTR 1856</strain>
    </source>
</reference>
<keyword evidence="1" id="KW-1133">Transmembrane helix</keyword>
<dbReference type="GO" id="GO:0016787">
    <property type="term" value="F:hydrolase activity"/>
    <property type="evidence" value="ECO:0007669"/>
    <property type="project" value="UniProtKB-KW"/>
</dbReference>
<dbReference type="Pfam" id="PF02517">
    <property type="entry name" value="Rce1-like"/>
    <property type="match status" value="1"/>
</dbReference>
<dbReference type="EC" id="3.4.-.-" evidence="3"/>
<protein>
    <submittedName>
        <fullName evidence="3">CPBP family intramembrane glutamic endopeptidase</fullName>
        <ecNumber evidence="3">3.4.-.-</ecNumber>
    </submittedName>
</protein>
<organism evidence="3 4">
    <name type="scientific">Kineococcus gynurae</name>
    <dbReference type="NCBI Taxonomy" id="452979"/>
    <lineage>
        <taxon>Bacteria</taxon>
        <taxon>Bacillati</taxon>
        <taxon>Actinomycetota</taxon>
        <taxon>Actinomycetes</taxon>
        <taxon>Kineosporiales</taxon>
        <taxon>Kineosporiaceae</taxon>
        <taxon>Kineococcus</taxon>
    </lineage>
</organism>
<gene>
    <name evidence="3" type="ORF">ACFFVI_03115</name>
</gene>
<proteinExistence type="predicted"/>
<accession>A0ABV5LPE6</accession>
<name>A0ABV5LPE6_9ACTN</name>
<keyword evidence="3" id="KW-0378">Hydrolase</keyword>
<keyword evidence="4" id="KW-1185">Reference proteome</keyword>
<feature type="domain" description="CAAX prenyl protease 2/Lysostaphin resistance protein A-like" evidence="2">
    <location>
        <begin position="197"/>
        <end position="285"/>
    </location>
</feature>